<comment type="caution">
    <text evidence="2">The sequence shown here is derived from an EMBL/GenBank/DDBJ whole genome shotgun (WGS) entry which is preliminary data.</text>
</comment>
<name>A0A8J7LPD9_9RHOB</name>
<evidence type="ECO:0000259" key="1">
    <source>
        <dbReference type="Pfam" id="PF09588"/>
    </source>
</evidence>
<dbReference type="Gene3D" id="3.90.320.10">
    <property type="match status" value="1"/>
</dbReference>
<dbReference type="PANTHER" id="PTHR46609:SF6">
    <property type="entry name" value="EXONUCLEASE, PHAGE-TYPE_RECB, C-TERMINAL DOMAIN-CONTAINING PROTEIN-RELATED"/>
    <property type="match status" value="1"/>
</dbReference>
<gene>
    <name evidence="2" type="ORF">H1D41_07300</name>
</gene>
<dbReference type="PANTHER" id="PTHR46609">
    <property type="entry name" value="EXONUCLEASE, PHAGE-TYPE/RECB, C-TERMINAL DOMAIN-CONTAINING PROTEIN"/>
    <property type="match status" value="1"/>
</dbReference>
<dbReference type="CDD" id="cd22343">
    <property type="entry name" value="PDDEXK_lambda_exonuclease-like"/>
    <property type="match status" value="1"/>
</dbReference>
<evidence type="ECO:0000313" key="2">
    <source>
        <dbReference type="EMBL" id="MBI1493436.1"/>
    </source>
</evidence>
<dbReference type="Pfam" id="PF09588">
    <property type="entry name" value="YqaJ"/>
    <property type="match status" value="1"/>
</dbReference>
<proteinExistence type="predicted"/>
<evidence type="ECO:0000313" key="3">
    <source>
        <dbReference type="Proteomes" id="UP000640583"/>
    </source>
</evidence>
<dbReference type="Proteomes" id="UP000640583">
    <property type="component" value="Unassembled WGS sequence"/>
</dbReference>
<dbReference type="NCBIfam" id="TIGR03033">
    <property type="entry name" value="phage_rel_nuc"/>
    <property type="match status" value="1"/>
</dbReference>
<accession>A0A8J7LPD9</accession>
<feature type="domain" description="YqaJ viral recombinase" evidence="1">
    <location>
        <begin position="8"/>
        <end position="145"/>
    </location>
</feature>
<dbReference type="InterPro" id="IPR051703">
    <property type="entry name" value="NF-kappa-B_Signaling_Reg"/>
</dbReference>
<dbReference type="InterPro" id="IPR017482">
    <property type="entry name" value="Lambda-type_endonuclease"/>
</dbReference>
<dbReference type="InterPro" id="IPR011604">
    <property type="entry name" value="PDDEXK-like_dom_sf"/>
</dbReference>
<dbReference type="InterPro" id="IPR019080">
    <property type="entry name" value="YqaJ_viral_recombinase"/>
</dbReference>
<dbReference type="AlphaFoldDB" id="A0A8J7LPD9"/>
<dbReference type="EMBL" id="JADCKQ010000004">
    <property type="protein sequence ID" value="MBI1493436.1"/>
    <property type="molecule type" value="Genomic_DNA"/>
</dbReference>
<organism evidence="2 3">
    <name type="scientific">Halocynthiibacter styelae</name>
    <dbReference type="NCBI Taxonomy" id="2761955"/>
    <lineage>
        <taxon>Bacteria</taxon>
        <taxon>Pseudomonadati</taxon>
        <taxon>Pseudomonadota</taxon>
        <taxon>Alphaproteobacteria</taxon>
        <taxon>Rhodobacterales</taxon>
        <taxon>Paracoccaceae</taxon>
        <taxon>Halocynthiibacter</taxon>
    </lineage>
</organism>
<reference evidence="2" key="1">
    <citation type="submission" date="2020-10" db="EMBL/GenBank/DDBJ databases">
        <title>Paenihalocynthiibacter styelae gen. nov., sp. nov., isolated from stalked sea squirt Styela clava.</title>
        <authorList>
            <person name="Kim Y.-O."/>
            <person name="Yoon J.-H."/>
        </authorList>
    </citation>
    <scope>NUCLEOTIDE SEQUENCE</scope>
    <source>
        <strain evidence="2">MYP1-1</strain>
    </source>
</reference>
<dbReference type="RefSeq" id="WP_228848268.1">
    <property type="nucleotide sequence ID" value="NZ_JADCKQ010000004.1"/>
</dbReference>
<protein>
    <submittedName>
        <fullName evidence="2">YqaJ viral recombinase family protein</fullName>
    </submittedName>
</protein>
<sequence length="206" mass="22963">MTEQRTDEWHTARLGKVTASKVSDVMMKPTTAGFQNYKTDLILERLTGNPTEGFTSAAMEWGTVTEPQARAFYELSTGNEVQEVGFINHPTLEMAGASPDGLVGKRGLVEIKCPNSTTHMKTLLTGKIDSKYIKQMHWQMLCTGRSWCDFVSFDPRLPAEMQIHIKRVELDAEMAQEMTAAVTSFLALVRKEMTALQTAFPQQVAA</sequence>
<dbReference type="InterPro" id="IPR011335">
    <property type="entry name" value="Restrct_endonuc-II-like"/>
</dbReference>
<dbReference type="SUPFAM" id="SSF52980">
    <property type="entry name" value="Restriction endonuclease-like"/>
    <property type="match status" value="1"/>
</dbReference>
<keyword evidence="3" id="KW-1185">Reference proteome</keyword>